<dbReference type="Proteomes" id="UP000485484">
    <property type="component" value="Unassembled WGS sequence"/>
</dbReference>
<sequence>MALIYSAEEIVRIAVEIENNGNRFYREAARLARSQPAVDLFKMLAEDEIKHRDYFESLSRQVPKAPLTEAYPGELELYLKALADAAIFNQQEGFKAITAAAFNEAEALELAVGAEKDSILYYHELLAFVPEDQKVYVRKILEEERRHLTSLRAFAQTLSGQA</sequence>
<dbReference type="AlphaFoldDB" id="A0A1V5MJR8"/>
<evidence type="ECO:0000259" key="1">
    <source>
        <dbReference type="Pfam" id="PF02915"/>
    </source>
</evidence>
<dbReference type="SUPFAM" id="SSF47240">
    <property type="entry name" value="Ferritin-like"/>
    <property type="match status" value="1"/>
</dbReference>
<name>A0A1V5MJR8_UNCT6</name>
<dbReference type="GO" id="GO:0016491">
    <property type="term" value="F:oxidoreductase activity"/>
    <property type="evidence" value="ECO:0007669"/>
    <property type="project" value="InterPro"/>
</dbReference>
<reference evidence="2" key="1">
    <citation type="submission" date="2017-02" db="EMBL/GenBank/DDBJ databases">
        <title>Delving into the versatile metabolic prowess of the omnipresent phylum Bacteroidetes.</title>
        <authorList>
            <person name="Nobu M.K."/>
            <person name="Mei R."/>
            <person name="Narihiro T."/>
            <person name="Kuroda K."/>
            <person name="Liu W.-T."/>
        </authorList>
    </citation>
    <scope>NUCLEOTIDE SEQUENCE</scope>
    <source>
        <strain evidence="2">ADurb.Bin417</strain>
    </source>
</reference>
<accession>A0A1V5MJR8</accession>
<protein>
    <submittedName>
        <fullName evidence="2">Rubrerythrin</fullName>
    </submittedName>
</protein>
<proteinExistence type="predicted"/>
<dbReference type="GO" id="GO:0046872">
    <property type="term" value="F:metal ion binding"/>
    <property type="evidence" value="ECO:0007669"/>
    <property type="project" value="InterPro"/>
</dbReference>
<dbReference type="InterPro" id="IPR009078">
    <property type="entry name" value="Ferritin-like_SF"/>
</dbReference>
<organism evidence="2">
    <name type="scientific">candidate division TA06 bacterium ADurb.Bin417</name>
    <dbReference type="NCBI Taxonomy" id="1852828"/>
    <lineage>
        <taxon>Bacteria</taxon>
        <taxon>Bacteria division TA06</taxon>
    </lineage>
</organism>
<dbReference type="EMBL" id="MWAK01000027">
    <property type="protein sequence ID" value="OPZ93375.1"/>
    <property type="molecule type" value="Genomic_DNA"/>
</dbReference>
<dbReference type="Gene3D" id="1.20.1260.10">
    <property type="match status" value="1"/>
</dbReference>
<feature type="domain" description="Rubrerythrin diiron-binding" evidence="1">
    <location>
        <begin position="9"/>
        <end position="154"/>
    </location>
</feature>
<gene>
    <name evidence="2" type="ORF">BWY73_00353</name>
</gene>
<dbReference type="CDD" id="cd01045">
    <property type="entry name" value="Ferritin_like_AB"/>
    <property type="match status" value="1"/>
</dbReference>
<dbReference type="Pfam" id="PF02915">
    <property type="entry name" value="Rubrerythrin"/>
    <property type="match status" value="1"/>
</dbReference>
<evidence type="ECO:0000313" key="2">
    <source>
        <dbReference type="EMBL" id="OPZ93375.1"/>
    </source>
</evidence>
<dbReference type="InterPro" id="IPR003251">
    <property type="entry name" value="Rr_diiron-bd_dom"/>
</dbReference>
<comment type="caution">
    <text evidence="2">The sequence shown here is derived from an EMBL/GenBank/DDBJ whole genome shotgun (WGS) entry which is preliminary data.</text>
</comment>
<dbReference type="InterPro" id="IPR012347">
    <property type="entry name" value="Ferritin-like"/>
</dbReference>